<evidence type="ECO:0000313" key="1">
    <source>
        <dbReference type="EMBL" id="CAF3413806.1"/>
    </source>
</evidence>
<evidence type="ECO:0000313" key="3">
    <source>
        <dbReference type="Proteomes" id="UP000663872"/>
    </source>
</evidence>
<accession>A0A818B0U4</accession>
<dbReference type="AlphaFoldDB" id="A0A818B0U4"/>
<comment type="caution">
    <text evidence="1">The sequence shown here is derived from an EMBL/GenBank/DDBJ whole genome shotgun (WGS) entry which is preliminary data.</text>
</comment>
<evidence type="ECO:0000313" key="2">
    <source>
        <dbReference type="EMBL" id="CAF4467100.1"/>
    </source>
</evidence>
<gene>
    <name evidence="1" type="ORF">GRG538_LOCUS11165</name>
    <name evidence="2" type="ORF">QYT958_LOCUS1910</name>
</gene>
<reference evidence="1" key="1">
    <citation type="submission" date="2021-02" db="EMBL/GenBank/DDBJ databases">
        <authorList>
            <person name="Nowell W R."/>
        </authorList>
    </citation>
    <scope>NUCLEOTIDE SEQUENCE</scope>
</reference>
<dbReference type="Proteomes" id="UP000663872">
    <property type="component" value="Unassembled WGS sequence"/>
</dbReference>
<sequence>MRTSLHLDTVDSIMQFPFSTTDYIEVIFPFYNTTHLALNNEVQLKKISCILVLSLNADRGSTVKIRIEGKSNTIFESNFHFTRGHNITVESGDSAHHCDGKNLNSHPTAGSTVTSALDDASKCGRFTWDGTFSTIYDDFFITRIGSDAQTATQFWGILANYNYTKTGGCETRVQQNDEVLFAFDAFSKKYFLKLTVPLTARRGCNTIFRVTDGATDAPISGAKVGKYVSDSNGNVKVAFTSGGRHKLKAEHKDYIRSNAIYVRVQ</sequence>
<dbReference type="EMBL" id="CAJNYT010001475">
    <property type="protein sequence ID" value="CAF3413806.1"/>
    <property type="molecule type" value="Genomic_DNA"/>
</dbReference>
<name>A0A818B0U4_9BILA</name>
<protein>
    <submittedName>
        <fullName evidence="1">Uncharacterized protein</fullName>
    </submittedName>
</protein>
<dbReference type="EMBL" id="CAJOBR010000116">
    <property type="protein sequence ID" value="CAF4467100.1"/>
    <property type="molecule type" value="Genomic_DNA"/>
</dbReference>
<organism evidence="1 3">
    <name type="scientific">Rotaria socialis</name>
    <dbReference type="NCBI Taxonomy" id="392032"/>
    <lineage>
        <taxon>Eukaryota</taxon>
        <taxon>Metazoa</taxon>
        <taxon>Spiralia</taxon>
        <taxon>Gnathifera</taxon>
        <taxon>Rotifera</taxon>
        <taxon>Eurotatoria</taxon>
        <taxon>Bdelloidea</taxon>
        <taxon>Philodinida</taxon>
        <taxon>Philodinidae</taxon>
        <taxon>Rotaria</taxon>
    </lineage>
</organism>
<dbReference type="Proteomes" id="UP000663848">
    <property type="component" value="Unassembled WGS sequence"/>
</dbReference>
<proteinExistence type="predicted"/>